<comment type="caution">
    <text evidence="3">The sequence shown here is derived from an EMBL/GenBank/DDBJ whole genome shotgun (WGS) entry which is preliminary data.</text>
</comment>
<dbReference type="RefSeq" id="WP_187562723.1">
    <property type="nucleotide sequence ID" value="NZ_JACGWS010000008.1"/>
</dbReference>
<evidence type="ECO:0008006" key="5">
    <source>
        <dbReference type="Google" id="ProtNLM"/>
    </source>
</evidence>
<feature type="chain" id="PRO_5047013002" description="Outer membrane beta-barrel protein" evidence="2">
    <location>
        <begin position="22"/>
        <end position="267"/>
    </location>
</feature>
<dbReference type="Proteomes" id="UP000619238">
    <property type="component" value="Unassembled WGS sequence"/>
</dbReference>
<feature type="signal peptide" evidence="2">
    <location>
        <begin position="1"/>
        <end position="21"/>
    </location>
</feature>
<evidence type="ECO:0000313" key="4">
    <source>
        <dbReference type="Proteomes" id="UP000619238"/>
    </source>
</evidence>
<reference evidence="3 4" key="1">
    <citation type="submission" date="2020-07" db="EMBL/GenBank/DDBJ databases">
        <title>Description of Kordia aestuariivivens sp. nov., isolated from a tidal flat.</title>
        <authorList>
            <person name="Park S."/>
            <person name="Yoon J.-H."/>
        </authorList>
    </citation>
    <scope>NUCLEOTIDE SEQUENCE [LARGE SCALE GENOMIC DNA]</scope>
    <source>
        <strain evidence="3 4">YSTF-M3</strain>
    </source>
</reference>
<organism evidence="3 4">
    <name type="scientific">Kordia aestuariivivens</name>
    <dbReference type="NCBI Taxonomy" id="2759037"/>
    <lineage>
        <taxon>Bacteria</taxon>
        <taxon>Pseudomonadati</taxon>
        <taxon>Bacteroidota</taxon>
        <taxon>Flavobacteriia</taxon>
        <taxon>Flavobacteriales</taxon>
        <taxon>Flavobacteriaceae</taxon>
        <taxon>Kordia</taxon>
    </lineage>
</organism>
<accession>A0ABR7QBH0</accession>
<feature type="region of interest" description="Disordered" evidence="1">
    <location>
        <begin position="27"/>
        <end position="56"/>
    </location>
</feature>
<evidence type="ECO:0000256" key="1">
    <source>
        <dbReference type="SAM" id="MobiDB-lite"/>
    </source>
</evidence>
<evidence type="ECO:0000313" key="3">
    <source>
        <dbReference type="EMBL" id="MBC8755674.1"/>
    </source>
</evidence>
<feature type="compositionally biased region" description="Low complexity" evidence="1">
    <location>
        <begin position="33"/>
        <end position="49"/>
    </location>
</feature>
<dbReference type="EMBL" id="JACGWS010000008">
    <property type="protein sequence ID" value="MBC8755674.1"/>
    <property type="molecule type" value="Genomic_DNA"/>
</dbReference>
<keyword evidence="2" id="KW-0732">Signal</keyword>
<dbReference type="SUPFAM" id="SSF56925">
    <property type="entry name" value="OMPA-like"/>
    <property type="match status" value="1"/>
</dbReference>
<name>A0ABR7QBH0_9FLAO</name>
<evidence type="ECO:0000256" key="2">
    <source>
        <dbReference type="SAM" id="SignalP"/>
    </source>
</evidence>
<proteinExistence type="predicted"/>
<sequence>MKSKITLSILLCCLAFSVANAQGKLNKAKDDLSGSSSSTSSSSSSRNNNRGGGNDDDPGYFDSVFVEIAYHVTIGILLGEMEPRYFYEYPYSDGSHGEYSLFTQDYPLKRSQFMISNTVFASGKEFYGNDFKLNFRFIPLVGVEVSHLHFFEQTPKVELGVSSFMVNYYRIREKNVTGYWGVGATHVGNGVDETGLAYQVGVDIYLNKPFSFGISWKQSLINESSVDEFKLLARYHRKRFSFHGGFNHYQLGSVNINAMGIGLDYRF</sequence>
<protein>
    <recommendedName>
        <fullName evidence="5">Outer membrane beta-barrel protein</fullName>
    </recommendedName>
</protein>
<keyword evidence="4" id="KW-1185">Reference proteome</keyword>
<dbReference type="InterPro" id="IPR011250">
    <property type="entry name" value="OMP/PagP_B-barrel"/>
</dbReference>
<gene>
    <name evidence="3" type="ORF">H2O64_13430</name>
</gene>